<keyword evidence="3" id="KW-1185">Reference proteome</keyword>
<evidence type="ECO:0000313" key="2">
    <source>
        <dbReference type="EMBL" id="MCU4725843.1"/>
    </source>
</evidence>
<evidence type="ECO:0000313" key="3">
    <source>
        <dbReference type="Proteomes" id="UP001208186"/>
    </source>
</evidence>
<dbReference type="Proteomes" id="UP001209746">
    <property type="component" value="Unassembled WGS sequence"/>
</dbReference>
<gene>
    <name evidence="2" type="ORF">OB914_02500</name>
    <name evidence="1" type="ORF">OB916_00520</name>
</gene>
<dbReference type="Proteomes" id="UP001208186">
    <property type="component" value="Unassembled WGS sequence"/>
</dbReference>
<sequence>MSYAPRLECPACGTAIPADRARGQVRVECPGCRRERTLDQFVEVSIDA</sequence>
<dbReference type="RefSeq" id="WP_315907321.1">
    <property type="nucleotide sequence ID" value="NZ_JAOPKC010000001.1"/>
</dbReference>
<protein>
    <submittedName>
        <fullName evidence="2">Uncharacterized protein</fullName>
    </submittedName>
</protein>
<accession>A0AAE3IB16</accession>
<proteinExistence type="predicted"/>
<dbReference type="EMBL" id="JAOPKD010000001">
    <property type="protein sequence ID" value="MCU4725843.1"/>
    <property type="molecule type" value="Genomic_DNA"/>
</dbReference>
<dbReference type="EMBL" id="JAOPKC010000001">
    <property type="protein sequence ID" value="MCU4716552.1"/>
    <property type="molecule type" value="Genomic_DNA"/>
</dbReference>
<evidence type="ECO:0000313" key="4">
    <source>
        <dbReference type="Proteomes" id="UP001209746"/>
    </source>
</evidence>
<reference evidence="2" key="1">
    <citation type="submission" date="2023-02" db="EMBL/GenBank/DDBJ databases">
        <title>Enrichment on poylsaccharides allowed isolation of novel metabolic and taxonomic groups of Haloarchaea.</title>
        <authorList>
            <person name="Sorokin D.Y."/>
            <person name="Elcheninov A.G."/>
            <person name="Khizhniak T.V."/>
            <person name="Kolganova T.V."/>
            <person name="Kublanov I.V."/>
        </authorList>
    </citation>
    <scope>NUCLEOTIDE SEQUENCE</scope>
    <source>
        <strain evidence="1 3">HArc-curdl5-1</strain>
        <strain evidence="2">HArc-curdl7</strain>
    </source>
</reference>
<comment type="caution">
    <text evidence="2">The sequence shown here is derived from an EMBL/GenBank/DDBJ whole genome shotgun (WGS) entry which is preliminary data.</text>
</comment>
<evidence type="ECO:0000313" key="1">
    <source>
        <dbReference type="EMBL" id="MCU4716552.1"/>
    </source>
</evidence>
<name>A0AAE3IB16_9EURY</name>
<dbReference type="AlphaFoldDB" id="A0AAE3IB16"/>
<organism evidence="2 4">
    <name type="scientific">Halapricum hydrolyticum</name>
    <dbReference type="NCBI Taxonomy" id="2979991"/>
    <lineage>
        <taxon>Archaea</taxon>
        <taxon>Methanobacteriati</taxon>
        <taxon>Methanobacteriota</taxon>
        <taxon>Stenosarchaea group</taxon>
        <taxon>Halobacteria</taxon>
        <taxon>Halobacteriales</taxon>
        <taxon>Haloarculaceae</taxon>
        <taxon>Halapricum</taxon>
    </lineage>
</organism>